<evidence type="ECO:0000259" key="5">
    <source>
        <dbReference type="Pfam" id="PF13439"/>
    </source>
</evidence>
<dbReference type="AlphaFoldDB" id="A0A7V7PLY7"/>
<feature type="region of interest" description="Disordered" evidence="3">
    <location>
        <begin position="1"/>
        <end position="77"/>
    </location>
</feature>
<keyword evidence="1" id="KW-0328">Glycosyltransferase</keyword>
<dbReference type="Gene3D" id="3.40.50.2000">
    <property type="entry name" value="Glycogen Phosphorylase B"/>
    <property type="match status" value="2"/>
</dbReference>
<dbReference type="SUPFAM" id="SSF53756">
    <property type="entry name" value="UDP-Glycosyltransferase/glycogen phosphorylase"/>
    <property type="match status" value="1"/>
</dbReference>
<dbReference type="EMBL" id="VZDO01000015">
    <property type="protein sequence ID" value="KAB0677687.1"/>
    <property type="molecule type" value="Genomic_DNA"/>
</dbReference>
<comment type="caution">
    <text evidence="6">The sequence shown here is derived from an EMBL/GenBank/DDBJ whole genome shotgun (WGS) entry which is preliminary data.</text>
</comment>
<evidence type="ECO:0000313" key="6">
    <source>
        <dbReference type="EMBL" id="KAB0677687.1"/>
    </source>
</evidence>
<evidence type="ECO:0000256" key="1">
    <source>
        <dbReference type="ARBA" id="ARBA00022676"/>
    </source>
</evidence>
<dbReference type="PANTHER" id="PTHR12526">
    <property type="entry name" value="GLYCOSYLTRANSFERASE"/>
    <property type="match status" value="1"/>
</dbReference>
<dbReference type="Proteomes" id="UP000432089">
    <property type="component" value="Unassembled WGS sequence"/>
</dbReference>
<name>A0A7V7PLY7_9HYPH</name>
<evidence type="ECO:0000259" key="4">
    <source>
        <dbReference type="Pfam" id="PF00534"/>
    </source>
</evidence>
<dbReference type="InterPro" id="IPR001296">
    <property type="entry name" value="Glyco_trans_1"/>
</dbReference>
<proteinExistence type="predicted"/>
<sequence>MPLGLGAVHAAGGPPASECADGRTEEQGDSDGRLLSQAAERAGGLPPLPGRRQRAPHLDAGGERGVVATNAPLPGRRYAGLHHRERPRGAPRPAIHRGVSAGRRIAYLSLETPKPGQASDTHVGEIAGELRRLGYAVELFATRRGGASGSSSYAARLADYARVQIALARRLPRFDVVYVRSHFAALPTAMMASLRGVPVVHEVNGKPNDVEVTYPALRRFAPLFRRLYRLQYRRAAALVAVTEGLMDWARTFAGHDRVLLVTNGANTDLFRPDGPAASMERHVVVFVGGLVAWHGIDTMLAALGEDDWPDEVDLLVVGDGVERDKIERCASTKLRWLGRRPYDEIPSLLRAATAALCVIENPGGRSSSGVAPLKLFEAMACGVPVIVSDLPFQADIVRARETGLVVPPGDPKALARAVASLVGRPEEAARLGRNGADYVARKASWRMRAEQLDALFEGLPQARGRWSGSS</sequence>
<keyword evidence="2 6" id="KW-0808">Transferase</keyword>
<gene>
    <name evidence="6" type="ORF">F6X38_17020</name>
</gene>
<dbReference type="InterPro" id="IPR028098">
    <property type="entry name" value="Glyco_trans_4-like_N"/>
</dbReference>
<evidence type="ECO:0000256" key="3">
    <source>
        <dbReference type="SAM" id="MobiDB-lite"/>
    </source>
</evidence>
<dbReference type="Pfam" id="PF13439">
    <property type="entry name" value="Glyco_transf_4"/>
    <property type="match status" value="1"/>
</dbReference>
<dbReference type="GO" id="GO:0016757">
    <property type="term" value="F:glycosyltransferase activity"/>
    <property type="evidence" value="ECO:0007669"/>
    <property type="project" value="UniProtKB-KW"/>
</dbReference>
<organism evidence="6 7">
    <name type="scientific">Plantimonas leprariae</name>
    <dbReference type="NCBI Taxonomy" id="2615207"/>
    <lineage>
        <taxon>Bacteria</taxon>
        <taxon>Pseudomonadati</taxon>
        <taxon>Pseudomonadota</taxon>
        <taxon>Alphaproteobacteria</taxon>
        <taxon>Hyphomicrobiales</taxon>
        <taxon>Aurantimonadaceae</taxon>
        <taxon>Plantimonas</taxon>
    </lineage>
</organism>
<accession>A0A7V7PLY7</accession>
<keyword evidence="7" id="KW-1185">Reference proteome</keyword>
<dbReference type="Pfam" id="PF00534">
    <property type="entry name" value="Glycos_transf_1"/>
    <property type="match status" value="1"/>
</dbReference>
<dbReference type="CDD" id="cd03794">
    <property type="entry name" value="GT4_WbuB-like"/>
    <property type="match status" value="1"/>
</dbReference>
<feature type="domain" description="Glycosyl transferase family 1" evidence="4">
    <location>
        <begin position="279"/>
        <end position="436"/>
    </location>
</feature>
<reference evidence="6 7" key="1">
    <citation type="submission" date="2019-09" db="EMBL/GenBank/DDBJ databases">
        <title>YIM 132180 draft genome.</title>
        <authorList>
            <person name="Zhang K."/>
        </authorList>
    </citation>
    <scope>NUCLEOTIDE SEQUENCE [LARGE SCALE GENOMIC DNA]</scope>
    <source>
        <strain evidence="6 7">YIM 132180</strain>
    </source>
</reference>
<feature type="domain" description="Glycosyltransferase subfamily 4-like N-terminal" evidence="5">
    <location>
        <begin position="121"/>
        <end position="268"/>
    </location>
</feature>
<protein>
    <submittedName>
        <fullName evidence="6">Glycosyltransferase family 4 protein</fullName>
    </submittedName>
</protein>
<dbReference type="PANTHER" id="PTHR12526:SF510">
    <property type="entry name" value="D-INOSITOL 3-PHOSPHATE GLYCOSYLTRANSFERASE"/>
    <property type="match status" value="1"/>
</dbReference>
<feature type="compositionally biased region" description="Basic and acidic residues" evidence="3">
    <location>
        <begin position="20"/>
        <end position="32"/>
    </location>
</feature>
<evidence type="ECO:0000313" key="7">
    <source>
        <dbReference type="Proteomes" id="UP000432089"/>
    </source>
</evidence>
<evidence type="ECO:0000256" key="2">
    <source>
        <dbReference type="ARBA" id="ARBA00022679"/>
    </source>
</evidence>